<dbReference type="Proteomes" id="UP000195141">
    <property type="component" value="Chromosome"/>
</dbReference>
<evidence type="ECO:0000313" key="2">
    <source>
        <dbReference type="EMBL" id="OTP19033.1"/>
    </source>
</evidence>
<reference evidence="3" key="3">
    <citation type="submission" date="2024-03" db="EMBL/GenBank/DDBJ databases">
        <title>The Genome Sequence of Enterococcus sp. DIV0242b.</title>
        <authorList>
            <consortium name="The Broad Institute Genomics Platform"/>
            <consortium name="The Broad Institute Microbial Omics Core"/>
            <consortium name="The Broad Institute Genomic Center for Infectious Diseases"/>
            <person name="Earl A."/>
            <person name="Manson A."/>
            <person name="Gilmore M."/>
            <person name="Schwartman J."/>
            <person name="Shea T."/>
            <person name="Abouelleil A."/>
            <person name="Cao P."/>
            <person name="Chapman S."/>
            <person name="Cusick C."/>
            <person name="Young S."/>
            <person name="Neafsey D."/>
            <person name="Nusbaum C."/>
            <person name="Birren B."/>
        </authorList>
    </citation>
    <scope>NUCLEOTIDE SEQUENCE</scope>
    <source>
        <strain evidence="3">9E7_DIV0242</strain>
    </source>
</reference>
<feature type="region of interest" description="Disordered" evidence="1">
    <location>
        <begin position="716"/>
        <end position="738"/>
    </location>
</feature>
<dbReference type="EMBL" id="CP147247">
    <property type="protein sequence ID" value="WYJ89098.1"/>
    <property type="molecule type" value="Genomic_DNA"/>
</dbReference>
<evidence type="ECO:0000256" key="1">
    <source>
        <dbReference type="SAM" id="MobiDB-lite"/>
    </source>
</evidence>
<keyword evidence="4" id="KW-1185">Reference proteome</keyword>
<feature type="compositionally biased region" description="Polar residues" evidence="1">
    <location>
        <begin position="634"/>
        <end position="657"/>
    </location>
</feature>
<dbReference type="EMBL" id="NGMM01000001">
    <property type="protein sequence ID" value="OTP19033.1"/>
    <property type="molecule type" value="Genomic_DNA"/>
</dbReference>
<proteinExistence type="predicted"/>
<feature type="region of interest" description="Disordered" evidence="1">
    <location>
        <begin position="607"/>
        <end position="657"/>
    </location>
</feature>
<evidence type="ECO:0000313" key="3">
    <source>
        <dbReference type="EMBL" id="WYJ89098.1"/>
    </source>
</evidence>
<dbReference type="AlphaFoldDB" id="A0A242KCY8"/>
<organism evidence="2">
    <name type="scientific">Candidatus Enterococcus clewellii</name>
    <dbReference type="NCBI Taxonomy" id="1834193"/>
    <lineage>
        <taxon>Bacteria</taxon>
        <taxon>Bacillati</taxon>
        <taxon>Bacillota</taxon>
        <taxon>Bacilli</taxon>
        <taxon>Lactobacillales</taxon>
        <taxon>Enterococcaceae</taxon>
        <taxon>Enterococcus</taxon>
    </lineage>
</organism>
<evidence type="ECO:0000313" key="4">
    <source>
        <dbReference type="Proteomes" id="UP000195141"/>
    </source>
</evidence>
<accession>A0A242KCY8</accession>
<evidence type="ECO:0008006" key="5">
    <source>
        <dbReference type="Google" id="ProtNLM"/>
    </source>
</evidence>
<reference evidence="3" key="2">
    <citation type="submission" date="2017-05" db="EMBL/GenBank/DDBJ databases">
        <authorList>
            <consortium name="The Broad Institute Genomics Platform"/>
            <consortium name="The Broad Institute Genomic Center for Infectious Diseases"/>
            <person name="Earl A."/>
            <person name="Manson A."/>
            <person name="Schwartman J."/>
            <person name="Gilmore M."/>
            <person name="Abouelleil A."/>
            <person name="Cao P."/>
            <person name="Chapman S."/>
            <person name="Cusick C."/>
            <person name="Shea T."/>
            <person name="Young S."/>
            <person name="Neafsey D."/>
            <person name="Nusbaum C."/>
            <person name="Birren B."/>
        </authorList>
    </citation>
    <scope>NUCLEOTIDE SEQUENCE</scope>
    <source>
        <strain evidence="3">9E7_DIV0242</strain>
    </source>
</reference>
<sequence length="971" mass="106412">MSQTISFSNMKLRCGFPYLHIEAVTYFQTINQHATMTIDLSLEEAAARKLMNTSIENEVICLENSENKASLFVGMIDTIRIFQTNQVWRASLKVISGTKQLDIKRKERSFQNISWSYQRLYGSVLKSYANSQMINVDSLSRTTGQMILQYDETDWELLKRLAARNKTFLVPDVEEGRPRFWTGLKDGKPLSLPETQFTMGKGYRSFQENNQNFEAIGLKDFQELTFSTMNEAFLGDYVNYKGINYIVMEKKAQLQRGILQFSYRAVPMASLKNRWLERIEGVGLTLEGQVLAVQGHMVKVHLSIDKEQRKNEAVWLPYVTEGSNISYYMPEIGSRVKIYFPTTDESQAMATQGIRVNPDSYSDEMGDPSTKILSNVQGKNISLATNNLSIISKEGLAITMTDSSNIAISSPSSINMHASGNVSLAGGQSISVTGDSGVTLQGKSISSIAIASDIQLASPDLQYTGGSGVKAVHKSLEGNGKNRRKKRKVATQSIQDVDAVAITQQALSVIPPLLSSQGAPEKKFQSRATLIATSVFQSVSATKTMKSRSKEKDTNKQVAIKNTGNFRGNLRKQTLNPSKKRAKSWERGTLHKLPLPIQVTPNGNRMQMTRETRQTENKSKIDRMSDCSSVIKPFNSSSTTANLQSNLPKGTSNRSELTQGAKSFDNRLVKNNKEVAVNQVSANSFSLQTENSQPVGHSSASDRSIFGNSLLKKKLATADQRPKISSKKVASSKTDKNQLAKAVQTSAASWQKVDTKIKSNQSATMNAIRPAKNGSLAKSGAGGSGGASAGGGFGVVNKGASSSISPVAQITAKAGQFVKQSNQQKSKKYVENITTKGLLTRQASFNRLSTTAIGTNKANSSTNTIVQPGNMQPFNRMATSMNGAALGNKTDYKTTTSSTTGIFAAVGSTNTDQLSVSSNFSHNRMVRPLDLSNTEVIEVDWKLPIFNNQASMNLHEETPYEKVSKEYAHFK</sequence>
<reference evidence="2" key="1">
    <citation type="submission" date="2017-05" db="EMBL/GenBank/DDBJ databases">
        <title>The Genome Sequence of Enterococcus sp. 9E7_DIV0242.</title>
        <authorList>
            <consortium name="The Broad Institute Genomics Platform"/>
            <consortium name="The Broad Institute Genomic Center for Infectious Diseases"/>
            <person name="Earl A."/>
            <person name="Manson A."/>
            <person name="Schwartman J."/>
            <person name="Gilmore M."/>
            <person name="Abouelleil A."/>
            <person name="Cao P."/>
            <person name="Chapman S."/>
            <person name="Cusick C."/>
            <person name="Shea T."/>
            <person name="Young S."/>
            <person name="Neafsey D."/>
            <person name="Nusbaum C."/>
            <person name="Birren B."/>
        </authorList>
    </citation>
    <scope>NUCLEOTIDE SEQUENCE [LARGE SCALE GENOMIC DNA]</scope>
    <source>
        <strain evidence="2">9E7_DIV0242</strain>
    </source>
</reference>
<feature type="compositionally biased region" description="Basic and acidic residues" evidence="1">
    <location>
        <begin position="608"/>
        <end position="625"/>
    </location>
</feature>
<gene>
    <name evidence="3" type="ORF">A5888_000817</name>
    <name evidence="2" type="ORF">A5888_000847</name>
</gene>
<dbReference type="RefSeq" id="WP_086347944.1">
    <property type="nucleotide sequence ID" value="NZ_CP147247.1"/>
</dbReference>
<protein>
    <recommendedName>
        <fullName evidence="5">Gp5/Type VI secretion system Vgr protein OB-fold domain-containing protein</fullName>
    </recommendedName>
</protein>
<name>A0A242KCY8_9ENTE</name>
<dbReference type="SUPFAM" id="SSF69279">
    <property type="entry name" value="Phage tail proteins"/>
    <property type="match status" value="1"/>
</dbReference>
<dbReference type="OrthoDB" id="1432909at2"/>